<name>A0A7W7RC45_9ACTN</name>
<feature type="region of interest" description="Disordered" evidence="1">
    <location>
        <begin position="1"/>
        <end position="58"/>
    </location>
</feature>
<proteinExistence type="predicted"/>
<comment type="caution">
    <text evidence="2">The sequence shown here is derived from an EMBL/GenBank/DDBJ whole genome shotgun (WGS) entry which is preliminary data.</text>
</comment>
<gene>
    <name evidence="2" type="ORF">F4561_000073</name>
</gene>
<organism evidence="2 3">
    <name type="scientific">Lipingzhangella halophila</name>
    <dbReference type="NCBI Taxonomy" id="1783352"/>
    <lineage>
        <taxon>Bacteria</taxon>
        <taxon>Bacillati</taxon>
        <taxon>Actinomycetota</taxon>
        <taxon>Actinomycetes</taxon>
        <taxon>Streptosporangiales</taxon>
        <taxon>Nocardiopsidaceae</taxon>
        <taxon>Lipingzhangella</taxon>
    </lineage>
</organism>
<reference evidence="2 3" key="1">
    <citation type="submission" date="2020-08" db="EMBL/GenBank/DDBJ databases">
        <title>Sequencing the genomes of 1000 actinobacteria strains.</title>
        <authorList>
            <person name="Klenk H.-P."/>
        </authorList>
    </citation>
    <scope>NUCLEOTIDE SEQUENCE [LARGE SCALE GENOMIC DNA]</scope>
    <source>
        <strain evidence="2 3">DSM 102030</strain>
    </source>
</reference>
<evidence type="ECO:0000313" key="2">
    <source>
        <dbReference type="EMBL" id="MBB4929253.1"/>
    </source>
</evidence>
<evidence type="ECO:0000313" key="3">
    <source>
        <dbReference type="Proteomes" id="UP000523007"/>
    </source>
</evidence>
<dbReference type="Proteomes" id="UP000523007">
    <property type="component" value="Unassembled WGS sequence"/>
</dbReference>
<dbReference type="RefSeq" id="WP_184573582.1">
    <property type="nucleotide sequence ID" value="NZ_JACHJT010000001.1"/>
</dbReference>
<protein>
    <submittedName>
        <fullName evidence="2">Uncharacterized protein</fullName>
    </submittedName>
</protein>
<feature type="compositionally biased region" description="Basic and acidic residues" evidence="1">
    <location>
        <begin position="1"/>
        <end position="18"/>
    </location>
</feature>
<keyword evidence="3" id="KW-1185">Reference proteome</keyword>
<dbReference type="EMBL" id="JACHJT010000001">
    <property type="protein sequence ID" value="MBB4929253.1"/>
    <property type="molecule type" value="Genomic_DNA"/>
</dbReference>
<sequence length="58" mass="6501">MRSGRNEKLKIGGDEQARTRGKQHRTAPFRTEPDQGDTFSAENDSPDTFDAPTAGWKH</sequence>
<accession>A0A7W7RC45</accession>
<dbReference type="AlphaFoldDB" id="A0A7W7RC45"/>
<evidence type="ECO:0000256" key="1">
    <source>
        <dbReference type="SAM" id="MobiDB-lite"/>
    </source>
</evidence>